<dbReference type="EMBL" id="BRYB01000986">
    <property type="protein sequence ID" value="GMI41237.1"/>
    <property type="molecule type" value="Genomic_DNA"/>
</dbReference>
<keyword evidence="3" id="KW-1185">Reference proteome</keyword>
<protein>
    <submittedName>
        <fullName evidence="2">Uncharacterized protein</fullName>
    </submittedName>
</protein>
<dbReference type="Proteomes" id="UP001165060">
    <property type="component" value="Unassembled WGS sequence"/>
</dbReference>
<evidence type="ECO:0000313" key="2">
    <source>
        <dbReference type="EMBL" id="GMI41237.1"/>
    </source>
</evidence>
<organism evidence="2 3">
    <name type="scientific">Tetraparma gracilis</name>
    <dbReference type="NCBI Taxonomy" id="2962635"/>
    <lineage>
        <taxon>Eukaryota</taxon>
        <taxon>Sar</taxon>
        <taxon>Stramenopiles</taxon>
        <taxon>Ochrophyta</taxon>
        <taxon>Bolidophyceae</taxon>
        <taxon>Parmales</taxon>
        <taxon>Triparmaceae</taxon>
        <taxon>Tetraparma</taxon>
    </lineage>
</organism>
<accession>A0ABQ6N5K8</accession>
<evidence type="ECO:0000313" key="3">
    <source>
        <dbReference type="Proteomes" id="UP001165060"/>
    </source>
</evidence>
<name>A0ABQ6N5K8_9STRA</name>
<feature type="compositionally biased region" description="Polar residues" evidence="1">
    <location>
        <begin position="413"/>
        <end position="422"/>
    </location>
</feature>
<feature type="region of interest" description="Disordered" evidence="1">
    <location>
        <begin position="144"/>
        <end position="167"/>
    </location>
</feature>
<gene>
    <name evidence="2" type="ORF">TeGR_g30</name>
</gene>
<reference evidence="2 3" key="1">
    <citation type="journal article" date="2023" name="Commun. Biol.">
        <title>Genome analysis of Parmales, the sister group of diatoms, reveals the evolutionary specialization of diatoms from phago-mixotrophs to photoautotrophs.</title>
        <authorList>
            <person name="Ban H."/>
            <person name="Sato S."/>
            <person name="Yoshikawa S."/>
            <person name="Yamada K."/>
            <person name="Nakamura Y."/>
            <person name="Ichinomiya M."/>
            <person name="Sato N."/>
            <person name="Blanc-Mathieu R."/>
            <person name="Endo H."/>
            <person name="Kuwata A."/>
            <person name="Ogata H."/>
        </authorList>
    </citation>
    <scope>NUCLEOTIDE SEQUENCE [LARGE SCALE GENOMIC DNA]</scope>
</reference>
<proteinExistence type="predicted"/>
<evidence type="ECO:0000256" key="1">
    <source>
        <dbReference type="SAM" id="MobiDB-lite"/>
    </source>
</evidence>
<feature type="region of interest" description="Disordered" evidence="1">
    <location>
        <begin position="355"/>
        <end position="422"/>
    </location>
</feature>
<feature type="region of interest" description="Disordered" evidence="1">
    <location>
        <begin position="34"/>
        <end position="58"/>
    </location>
</feature>
<comment type="caution">
    <text evidence="2">The sequence shown here is derived from an EMBL/GenBank/DDBJ whole genome shotgun (WGS) entry which is preliminary data.</text>
</comment>
<sequence length="422" mass="44436">MLQLYPEGRLVATYRRSDRSGAAEVASFCLTSKTSVERSQASRPLPPSADDSDSESSYRAAIQQKIGKKGSSGLSGKLSGKLFGSKPAALPVSTEITDALVVRLNDATGSFLELFPYSAASVESTLQVWEESAGSVIEKLREAGAAPSEPVTATSVLGEDDGGRESSTTEKLAALLGNKGILTAEDLGEVKRLMQRKSRAGESGTEPALISREEAVKREYLGGVGGGGEKKGSGRDVNDIDLNFIDTPLGSVHDTKVTMKEHLFLERQSSDGMESALASACEAQLDSLILSTSISLPSSRLTNVSAVTSGTASSESPEERLKQLMCKKLLPISQAMAKAAVGKGKDLSLLGGREVAGMREKKRRGGDGGEGGEVGGETTPPQDNYGRQIVEQSLEAQLDDMVLSTGVSRPLSVRSNDTYKSV</sequence>